<feature type="non-terminal residue" evidence="1">
    <location>
        <position position="57"/>
    </location>
</feature>
<name>A0AA41SCG8_PAPNU</name>
<reference evidence="1" key="1">
    <citation type="submission" date="2022-03" db="EMBL/GenBank/DDBJ databases">
        <title>A functionally conserved STORR gene fusion in Papaver species that diverged 16.8 million years ago.</title>
        <authorList>
            <person name="Catania T."/>
        </authorList>
    </citation>
    <scope>NUCLEOTIDE SEQUENCE</scope>
    <source>
        <strain evidence="1">S-191538</strain>
    </source>
</reference>
<dbReference type="AlphaFoldDB" id="A0AA41SCG8"/>
<evidence type="ECO:0000313" key="1">
    <source>
        <dbReference type="EMBL" id="MCL7036924.1"/>
    </source>
</evidence>
<keyword evidence="2" id="KW-1185">Reference proteome</keyword>
<feature type="non-terminal residue" evidence="1">
    <location>
        <position position="1"/>
    </location>
</feature>
<dbReference type="PANTHER" id="PTHR31485:SF7">
    <property type="entry name" value="PEPTIDYL SERINE ALPHA-GALACTOSYLTRANSFERASE"/>
    <property type="match status" value="1"/>
</dbReference>
<evidence type="ECO:0000313" key="2">
    <source>
        <dbReference type="Proteomes" id="UP001177140"/>
    </source>
</evidence>
<dbReference type="Proteomes" id="UP001177140">
    <property type="component" value="Unassembled WGS sequence"/>
</dbReference>
<organism evidence="1 2">
    <name type="scientific">Papaver nudicaule</name>
    <name type="common">Iceland poppy</name>
    <dbReference type="NCBI Taxonomy" id="74823"/>
    <lineage>
        <taxon>Eukaryota</taxon>
        <taxon>Viridiplantae</taxon>
        <taxon>Streptophyta</taxon>
        <taxon>Embryophyta</taxon>
        <taxon>Tracheophyta</taxon>
        <taxon>Spermatophyta</taxon>
        <taxon>Magnoliopsida</taxon>
        <taxon>Ranunculales</taxon>
        <taxon>Papaveraceae</taxon>
        <taxon>Papaveroideae</taxon>
        <taxon>Papaver</taxon>
    </lineage>
</organism>
<comment type="caution">
    <text evidence="1">The sequence shown here is derived from an EMBL/GenBank/DDBJ whole genome shotgun (WGS) entry which is preliminary data.</text>
</comment>
<dbReference type="GO" id="GO:0016757">
    <property type="term" value="F:glycosyltransferase activity"/>
    <property type="evidence" value="ECO:0007669"/>
    <property type="project" value="InterPro"/>
</dbReference>
<proteinExistence type="predicted"/>
<evidence type="ECO:0008006" key="3">
    <source>
        <dbReference type="Google" id="ProtNLM"/>
    </source>
</evidence>
<sequence>YPAINKPAGVLHWLKHSKDAENVDWVVILDADQIIRGPIVPWELGAEKGKPVAALYG</sequence>
<dbReference type="InterPro" id="IPR044845">
    <property type="entry name" value="HPAT/SRGT1-like"/>
</dbReference>
<protein>
    <recommendedName>
        <fullName evidence="3">Glycosyltransferase</fullName>
    </recommendedName>
</protein>
<accession>A0AA41SCG8</accession>
<dbReference type="PANTHER" id="PTHR31485">
    <property type="entry name" value="PEPTIDYL SERINE ALPHA-GALACTOSYLTRANSFERASE"/>
    <property type="match status" value="1"/>
</dbReference>
<gene>
    <name evidence="1" type="ORF">MKW94_006079</name>
</gene>
<dbReference type="EMBL" id="JAJJMA010173646">
    <property type="protein sequence ID" value="MCL7036924.1"/>
    <property type="molecule type" value="Genomic_DNA"/>
</dbReference>